<dbReference type="PANTHER" id="PTHR13220">
    <property type="entry name" value="TIMELESS INTERACTING-RELATED"/>
    <property type="match status" value="1"/>
</dbReference>
<dbReference type="Proteomes" id="UP001152607">
    <property type="component" value="Unassembled WGS sequence"/>
</dbReference>
<dbReference type="OrthoDB" id="437078at2759"/>
<dbReference type="GO" id="GO:0043111">
    <property type="term" value="P:replication fork arrest"/>
    <property type="evidence" value="ECO:0007669"/>
    <property type="project" value="TreeGrafter"/>
</dbReference>
<feature type="region of interest" description="Disordered" evidence="8">
    <location>
        <begin position="171"/>
        <end position="247"/>
    </location>
</feature>
<dbReference type="EMBL" id="CAOQHR010000010">
    <property type="protein sequence ID" value="CAI6340289.1"/>
    <property type="molecule type" value="Genomic_DNA"/>
</dbReference>
<dbReference type="Pfam" id="PF07962">
    <property type="entry name" value="Swi3"/>
    <property type="match status" value="1"/>
</dbReference>
<dbReference type="GO" id="GO:0031297">
    <property type="term" value="P:replication fork processing"/>
    <property type="evidence" value="ECO:0007669"/>
    <property type="project" value="UniProtKB-UniRule"/>
</dbReference>
<evidence type="ECO:0000256" key="1">
    <source>
        <dbReference type="ARBA" id="ARBA00004123"/>
    </source>
</evidence>
<comment type="similarity">
    <text evidence="2 7">Belongs to the CSM3 family.</text>
</comment>
<dbReference type="InterPro" id="IPR040038">
    <property type="entry name" value="TIPIN/Csm3/Swi3"/>
</dbReference>
<protein>
    <recommendedName>
        <fullName evidence="7">Chromosome segregation in meiosis protein</fullName>
    </recommendedName>
</protein>
<dbReference type="GO" id="GO:0000076">
    <property type="term" value="P:DNA replication checkpoint signaling"/>
    <property type="evidence" value="ECO:0007669"/>
    <property type="project" value="UniProtKB-UniRule"/>
</dbReference>
<sequence length="259" mass="28526">MAPIDPPNHNIPSDDDLDAILNGTLDGKDIFDTSNIEAQSSLPTANKKLTGDDVLGLEEEIKVTKTKQPIPKLDGELLLSDLGIPKLRKISKDRLKLKGKGHEYGDVARLLNMYQLWLDGLYPRAKFADGLFMIEKLGHTKNIQMMRKEWIDEGRPKNKSDHEDEVQDEIMAGQPARDSAETGPVTDDDGPREKQPERQEPANQTGGTIGLGDIGPDEDELDALLAEGESGGHRPNLTTTGNDPFADDMEAMAEMGDMW</sequence>
<reference evidence="10" key="1">
    <citation type="submission" date="2023-01" db="EMBL/GenBank/DDBJ databases">
        <authorList>
            <person name="Van Ghelder C."/>
            <person name="Rancurel C."/>
        </authorList>
    </citation>
    <scope>NUCLEOTIDE SEQUENCE</scope>
    <source>
        <strain evidence="10">CNCM I-4278</strain>
    </source>
</reference>
<name>A0A9W4URU8_9PLEO</name>
<keyword evidence="6 7" id="KW-0131">Cell cycle</keyword>
<comment type="caution">
    <text evidence="10">The sequence shown here is derived from an EMBL/GenBank/DDBJ whole genome shotgun (WGS) entry which is preliminary data.</text>
</comment>
<keyword evidence="3 7" id="KW-0227">DNA damage</keyword>
<accession>A0A9W4URU8</accession>
<dbReference type="GO" id="GO:0006974">
    <property type="term" value="P:DNA damage response"/>
    <property type="evidence" value="ECO:0007669"/>
    <property type="project" value="UniProtKB-KW"/>
</dbReference>
<keyword evidence="4" id="KW-0236">DNA replication inhibitor</keyword>
<dbReference type="PANTHER" id="PTHR13220:SF11">
    <property type="entry name" value="TIMELESS-INTERACTING PROTEIN"/>
    <property type="match status" value="1"/>
</dbReference>
<evidence type="ECO:0000256" key="3">
    <source>
        <dbReference type="ARBA" id="ARBA00022763"/>
    </source>
</evidence>
<dbReference type="AlphaFoldDB" id="A0A9W4URU8"/>
<comment type="subcellular location">
    <subcellularLocation>
        <location evidence="1 7">Nucleus</location>
    </subcellularLocation>
</comment>
<evidence type="ECO:0000256" key="7">
    <source>
        <dbReference type="RuleBase" id="RU366049"/>
    </source>
</evidence>
<evidence type="ECO:0000256" key="4">
    <source>
        <dbReference type="ARBA" id="ARBA00022880"/>
    </source>
</evidence>
<dbReference type="GO" id="GO:0003677">
    <property type="term" value="F:DNA binding"/>
    <property type="evidence" value="ECO:0007669"/>
    <property type="project" value="TreeGrafter"/>
</dbReference>
<dbReference type="InterPro" id="IPR012923">
    <property type="entry name" value="Csm3"/>
</dbReference>
<evidence type="ECO:0000313" key="11">
    <source>
        <dbReference type="Proteomes" id="UP001152607"/>
    </source>
</evidence>
<evidence type="ECO:0000256" key="2">
    <source>
        <dbReference type="ARBA" id="ARBA00006075"/>
    </source>
</evidence>
<evidence type="ECO:0000259" key="9">
    <source>
        <dbReference type="Pfam" id="PF07962"/>
    </source>
</evidence>
<feature type="compositionally biased region" description="Basic and acidic residues" evidence="8">
    <location>
        <begin position="189"/>
        <end position="200"/>
    </location>
</feature>
<proteinExistence type="inferred from homology"/>
<organism evidence="10 11">
    <name type="scientific">Periconia digitata</name>
    <dbReference type="NCBI Taxonomy" id="1303443"/>
    <lineage>
        <taxon>Eukaryota</taxon>
        <taxon>Fungi</taxon>
        <taxon>Dikarya</taxon>
        <taxon>Ascomycota</taxon>
        <taxon>Pezizomycotina</taxon>
        <taxon>Dothideomycetes</taxon>
        <taxon>Pleosporomycetidae</taxon>
        <taxon>Pleosporales</taxon>
        <taxon>Massarineae</taxon>
        <taxon>Periconiaceae</taxon>
        <taxon>Periconia</taxon>
    </lineage>
</organism>
<keyword evidence="5 7" id="KW-0539">Nucleus</keyword>
<keyword evidence="11" id="KW-1185">Reference proteome</keyword>
<evidence type="ECO:0000256" key="6">
    <source>
        <dbReference type="ARBA" id="ARBA00023306"/>
    </source>
</evidence>
<dbReference type="GO" id="GO:0031298">
    <property type="term" value="C:replication fork protection complex"/>
    <property type="evidence" value="ECO:0007669"/>
    <property type="project" value="TreeGrafter"/>
</dbReference>
<evidence type="ECO:0000256" key="5">
    <source>
        <dbReference type="ARBA" id="ARBA00023242"/>
    </source>
</evidence>
<gene>
    <name evidence="10" type="ORF">PDIGIT_LOCUS13464</name>
</gene>
<evidence type="ECO:0000313" key="10">
    <source>
        <dbReference type="EMBL" id="CAI6340289.1"/>
    </source>
</evidence>
<comment type="function">
    <text evidence="7">Plays an important role in the control of DNA replication and the maintenance of replication fork stability.</text>
</comment>
<evidence type="ECO:0000256" key="8">
    <source>
        <dbReference type="SAM" id="MobiDB-lite"/>
    </source>
</evidence>
<feature type="domain" description="Chromosome segregation in meiosis protein 3" evidence="9">
    <location>
        <begin position="72"/>
        <end position="154"/>
    </location>
</feature>